<dbReference type="InterPro" id="IPR011032">
    <property type="entry name" value="GroES-like_sf"/>
</dbReference>
<feature type="domain" description="Enoyl reductase (ER)" evidence="1">
    <location>
        <begin position="38"/>
        <end position="361"/>
    </location>
</feature>
<dbReference type="SUPFAM" id="SSF51735">
    <property type="entry name" value="NAD(P)-binding Rossmann-fold domains"/>
    <property type="match status" value="1"/>
</dbReference>
<dbReference type="Gene3D" id="3.40.50.720">
    <property type="entry name" value="NAD(P)-binding Rossmann-like Domain"/>
    <property type="match status" value="1"/>
</dbReference>
<dbReference type="InterPro" id="IPR013149">
    <property type="entry name" value="ADH-like_C"/>
</dbReference>
<dbReference type="Proteomes" id="UP000094336">
    <property type="component" value="Unassembled WGS sequence"/>
</dbReference>
<dbReference type="PANTHER" id="PTHR45348:SF2">
    <property type="entry name" value="ZINC-TYPE ALCOHOL DEHYDROGENASE-LIKE PROTEIN C2E1P3.01"/>
    <property type="match status" value="1"/>
</dbReference>
<dbReference type="SUPFAM" id="SSF50129">
    <property type="entry name" value="GroES-like"/>
    <property type="match status" value="1"/>
</dbReference>
<evidence type="ECO:0000313" key="3">
    <source>
        <dbReference type="Proteomes" id="UP000094336"/>
    </source>
</evidence>
<dbReference type="InterPro" id="IPR036291">
    <property type="entry name" value="NAD(P)-bd_dom_sf"/>
</dbReference>
<evidence type="ECO:0000259" key="1">
    <source>
        <dbReference type="SMART" id="SM00829"/>
    </source>
</evidence>
<dbReference type="RefSeq" id="XP_018986218.1">
    <property type="nucleotide sequence ID" value="XM_019131698.1"/>
</dbReference>
<dbReference type="GeneID" id="30149551"/>
<dbReference type="Gene3D" id="3.90.180.10">
    <property type="entry name" value="Medium-chain alcohol dehydrogenases, catalytic domain"/>
    <property type="match status" value="1"/>
</dbReference>
<dbReference type="InterPro" id="IPR020843">
    <property type="entry name" value="ER"/>
</dbReference>
<dbReference type="STRING" id="984486.A0A1E3QT93"/>
<dbReference type="EMBL" id="KV454429">
    <property type="protein sequence ID" value="ODQ80890.1"/>
    <property type="molecule type" value="Genomic_DNA"/>
</dbReference>
<proteinExistence type="predicted"/>
<dbReference type="Pfam" id="PF08240">
    <property type="entry name" value="ADH_N"/>
    <property type="match status" value="1"/>
</dbReference>
<dbReference type="SMART" id="SM00829">
    <property type="entry name" value="PKS_ER"/>
    <property type="match status" value="1"/>
</dbReference>
<dbReference type="CDD" id="cd08249">
    <property type="entry name" value="enoyl_reductase_like"/>
    <property type="match status" value="1"/>
</dbReference>
<protein>
    <recommendedName>
        <fullName evidence="1">Enoyl reductase (ER) domain-containing protein</fullName>
    </recommendedName>
</protein>
<dbReference type="PANTHER" id="PTHR45348">
    <property type="entry name" value="HYPOTHETICAL OXIDOREDUCTASE (EUROFUNG)"/>
    <property type="match status" value="1"/>
</dbReference>
<dbReference type="OrthoDB" id="48317at2759"/>
<dbReference type="Pfam" id="PF00107">
    <property type="entry name" value="ADH_zinc_N"/>
    <property type="match status" value="1"/>
</dbReference>
<dbReference type="InterPro" id="IPR013154">
    <property type="entry name" value="ADH-like_N"/>
</dbReference>
<evidence type="ECO:0000313" key="2">
    <source>
        <dbReference type="EMBL" id="ODQ80890.1"/>
    </source>
</evidence>
<gene>
    <name evidence="2" type="ORF">BABINDRAFT_35064</name>
</gene>
<keyword evidence="3" id="KW-1185">Reference proteome</keyword>
<reference evidence="3" key="1">
    <citation type="submission" date="2016-05" db="EMBL/GenBank/DDBJ databases">
        <title>Comparative genomics of biotechnologically important yeasts.</title>
        <authorList>
            <consortium name="DOE Joint Genome Institute"/>
            <person name="Riley R."/>
            <person name="Haridas S."/>
            <person name="Wolfe K.H."/>
            <person name="Lopes M.R."/>
            <person name="Hittinger C.T."/>
            <person name="Goker M."/>
            <person name="Salamov A."/>
            <person name="Wisecaver J."/>
            <person name="Long T.M."/>
            <person name="Aerts A.L."/>
            <person name="Barry K."/>
            <person name="Choi C."/>
            <person name="Clum A."/>
            <person name="Coughlan A.Y."/>
            <person name="Deshpande S."/>
            <person name="Douglass A.P."/>
            <person name="Hanson S.J."/>
            <person name="Klenk H.-P."/>
            <person name="Labutti K."/>
            <person name="Lapidus A."/>
            <person name="Lindquist E."/>
            <person name="Lipzen A."/>
            <person name="Meier-Kolthoff J.P."/>
            <person name="Ohm R.A."/>
            <person name="Otillar R.P."/>
            <person name="Pangilinan J."/>
            <person name="Peng Y."/>
            <person name="Rokas A."/>
            <person name="Rosa C.A."/>
            <person name="Scheuner C."/>
            <person name="Sibirny A.A."/>
            <person name="Slot J.C."/>
            <person name="Stielow J.B."/>
            <person name="Sun H."/>
            <person name="Kurtzman C.P."/>
            <person name="Blackwell M."/>
            <person name="Grigoriev I.V."/>
            <person name="Jeffries T.W."/>
        </authorList>
    </citation>
    <scope>NUCLEOTIDE SEQUENCE [LARGE SCALE GENOMIC DNA]</scope>
    <source>
        <strain evidence="3">NRRL Y-12698</strain>
    </source>
</reference>
<name>A0A1E3QT93_9ASCO</name>
<sequence length="363" mass="40032">MKQVSLDNSLELLEEYRGSGSSVFTKRFQSAILISSLGEPLEVHDNHPIPNLDEFEVLIENKAIGLNPVDWKSKKYGFSIYSFPWVNGRESSGVIVKQGDRVTEDLIGKKVFLASTSYRDNRTSTFQEYTVMDSRLVWELPEKLSFEEGATLGVGLVTAGALLYDSFGIDFADRESNLGKSIVIWGGSSVVGIYATQLASIAGFSVISVASRRNQKLLESLGASLVVDRHQNPSAIFQQTLELAPNGLDFGIDCVSKETSLNVVDLLKLSFDISGKVAKFAGIVGVPRTIPWEVEPVEVTIKRFHENVEYGEMFVRNTSMLLHEGTLKPVRQKKFFGGIEMIIAGLEDLESFGASAEKYVVSI</sequence>
<dbReference type="InterPro" id="IPR047122">
    <property type="entry name" value="Trans-enoyl_RdTase-like"/>
</dbReference>
<dbReference type="GO" id="GO:0016651">
    <property type="term" value="F:oxidoreductase activity, acting on NAD(P)H"/>
    <property type="evidence" value="ECO:0007669"/>
    <property type="project" value="InterPro"/>
</dbReference>
<organism evidence="2 3">
    <name type="scientific">Babjeviella inositovora NRRL Y-12698</name>
    <dbReference type="NCBI Taxonomy" id="984486"/>
    <lineage>
        <taxon>Eukaryota</taxon>
        <taxon>Fungi</taxon>
        <taxon>Dikarya</taxon>
        <taxon>Ascomycota</taxon>
        <taxon>Saccharomycotina</taxon>
        <taxon>Pichiomycetes</taxon>
        <taxon>Serinales incertae sedis</taxon>
        <taxon>Babjeviella</taxon>
    </lineage>
</organism>
<accession>A0A1E3QT93</accession>
<dbReference type="AlphaFoldDB" id="A0A1E3QT93"/>